<comment type="caution">
    <text evidence="10">The sequence shown here is derived from an EMBL/GenBank/DDBJ whole genome shotgun (WGS) entry which is preliminary data.</text>
</comment>
<keyword evidence="4" id="KW-1015">Disulfide bond</keyword>
<evidence type="ECO:0000313" key="10">
    <source>
        <dbReference type="EMBL" id="KAH3872894.1"/>
    </source>
</evidence>
<feature type="binding site" evidence="8">
    <location>
        <position position="42"/>
    </location>
    <ligand>
        <name>Mn(2+)</name>
        <dbReference type="ChEBI" id="CHEBI:29035"/>
    </ligand>
</feature>
<keyword evidence="5" id="KW-0325">Glycoprotein</keyword>
<reference evidence="10" key="2">
    <citation type="submission" date="2020-11" db="EMBL/GenBank/DDBJ databases">
        <authorList>
            <person name="McCartney M.A."/>
            <person name="Auch B."/>
            <person name="Kono T."/>
            <person name="Mallez S."/>
            <person name="Becker A."/>
            <person name="Gohl D.M."/>
            <person name="Silverstein K.A.T."/>
            <person name="Koren S."/>
            <person name="Bechman K.B."/>
            <person name="Herman A."/>
            <person name="Abrahante J.E."/>
            <person name="Garbe J."/>
        </authorList>
    </citation>
    <scope>NUCLEOTIDE SEQUENCE</scope>
    <source>
        <strain evidence="10">Duluth1</strain>
        <tissue evidence="10">Whole animal</tissue>
    </source>
</reference>
<dbReference type="InterPro" id="IPR024869">
    <property type="entry name" value="FAM20"/>
</dbReference>
<proteinExistence type="inferred from homology"/>
<reference evidence="10" key="1">
    <citation type="journal article" date="2019" name="bioRxiv">
        <title>The Genome of the Zebra Mussel, Dreissena polymorpha: A Resource for Invasive Species Research.</title>
        <authorList>
            <person name="McCartney M.A."/>
            <person name="Auch B."/>
            <person name="Kono T."/>
            <person name="Mallez S."/>
            <person name="Zhang Y."/>
            <person name="Obille A."/>
            <person name="Becker A."/>
            <person name="Abrahante J.E."/>
            <person name="Garbe J."/>
            <person name="Badalamenti J.P."/>
            <person name="Herman A."/>
            <person name="Mangelson H."/>
            <person name="Liachko I."/>
            <person name="Sullivan S."/>
            <person name="Sone E.D."/>
            <person name="Koren S."/>
            <person name="Silverstein K.A.T."/>
            <person name="Beckman K.B."/>
            <person name="Gohl D.M."/>
        </authorList>
    </citation>
    <scope>NUCLEOTIDE SEQUENCE</scope>
    <source>
        <strain evidence="10">Duluth1</strain>
        <tissue evidence="10">Whole animal</tissue>
    </source>
</reference>
<keyword evidence="3" id="KW-0333">Golgi apparatus</keyword>
<name>A0A9D4RLN5_DREPO</name>
<sequence>MSSVNCQSISVNPWFISAGNMDRHHYETFADFGNETFLLHLDNGRGFGRSDHDEISILSPLFQCCMIRHSTFIKLVKLYLGPEHLSSLMRQSMSRDPVTPVLVEKHLNALDRRVIRVLKTIAECMESVDYTDVIVDDFF</sequence>
<protein>
    <recommendedName>
        <fullName evidence="9">FAM20 C-terminal domain-containing protein</fullName>
    </recommendedName>
</protein>
<dbReference type="AlphaFoldDB" id="A0A9D4RLN5"/>
<evidence type="ECO:0000256" key="3">
    <source>
        <dbReference type="ARBA" id="ARBA00023034"/>
    </source>
</evidence>
<evidence type="ECO:0000256" key="5">
    <source>
        <dbReference type="ARBA" id="ARBA00023180"/>
    </source>
</evidence>
<dbReference type="EMBL" id="JAIWYP010000002">
    <property type="protein sequence ID" value="KAH3872894.1"/>
    <property type="molecule type" value="Genomic_DNA"/>
</dbReference>
<evidence type="ECO:0000256" key="8">
    <source>
        <dbReference type="PIRSR" id="PIRSR624869-3"/>
    </source>
</evidence>
<keyword evidence="8" id="KW-0464">Manganese</keyword>
<feature type="binding site" evidence="7">
    <location>
        <position position="42"/>
    </location>
    <ligand>
        <name>ATP</name>
        <dbReference type="ChEBI" id="CHEBI:30616"/>
    </ligand>
</feature>
<evidence type="ECO:0000256" key="7">
    <source>
        <dbReference type="PIRSR" id="PIRSR624869-2"/>
    </source>
</evidence>
<evidence type="ECO:0000256" key="2">
    <source>
        <dbReference type="ARBA" id="ARBA00006557"/>
    </source>
</evidence>
<feature type="binding site" evidence="7">
    <location>
        <position position="27"/>
    </location>
    <ligand>
        <name>ATP</name>
        <dbReference type="ChEBI" id="CHEBI:30616"/>
    </ligand>
</feature>
<evidence type="ECO:0000256" key="4">
    <source>
        <dbReference type="ARBA" id="ARBA00023157"/>
    </source>
</evidence>
<feature type="active site" evidence="6">
    <location>
        <position position="22"/>
    </location>
</feature>
<evidence type="ECO:0000256" key="1">
    <source>
        <dbReference type="ARBA" id="ARBA00004555"/>
    </source>
</evidence>
<dbReference type="GO" id="GO:0016773">
    <property type="term" value="F:phosphotransferase activity, alcohol group as acceptor"/>
    <property type="evidence" value="ECO:0007669"/>
    <property type="project" value="TreeGrafter"/>
</dbReference>
<dbReference type="InterPro" id="IPR009581">
    <property type="entry name" value="FAM20_C"/>
</dbReference>
<accession>A0A9D4RLN5</accession>
<keyword evidence="11" id="KW-1185">Reference proteome</keyword>
<dbReference type="PANTHER" id="PTHR12450:SF22">
    <property type="entry name" value="EXTRACELLULAR SERINE_THREONINE PROTEIN CG31145"/>
    <property type="match status" value="1"/>
</dbReference>
<keyword evidence="7" id="KW-0547">Nucleotide-binding</keyword>
<evidence type="ECO:0000256" key="6">
    <source>
        <dbReference type="PIRSR" id="PIRSR624869-1"/>
    </source>
</evidence>
<keyword evidence="7" id="KW-0067">ATP-binding</keyword>
<dbReference type="PANTHER" id="PTHR12450">
    <property type="entry name" value="DENTIN MATRIX PROTEIN 4 PROTEIN FAM20"/>
    <property type="match status" value="1"/>
</dbReference>
<keyword evidence="8" id="KW-0479">Metal-binding</keyword>
<dbReference type="GO" id="GO:0005524">
    <property type="term" value="F:ATP binding"/>
    <property type="evidence" value="ECO:0007669"/>
    <property type="project" value="UniProtKB-KW"/>
</dbReference>
<dbReference type="Proteomes" id="UP000828390">
    <property type="component" value="Unassembled WGS sequence"/>
</dbReference>
<dbReference type="GO" id="GO:0005794">
    <property type="term" value="C:Golgi apparatus"/>
    <property type="evidence" value="ECO:0007669"/>
    <property type="project" value="UniProtKB-SubCell"/>
</dbReference>
<dbReference type="GO" id="GO:0046872">
    <property type="term" value="F:metal ion binding"/>
    <property type="evidence" value="ECO:0007669"/>
    <property type="project" value="UniProtKB-KW"/>
</dbReference>
<gene>
    <name evidence="10" type="ORF">DPMN_036117</name>
</gene>
<comment type="cofactor">
    <cofactor evidence="8">
        <name>Mn(2+)</name>
        <dbReference type="ChEBI" id="CHEBI:29035"/>
    </cofactor>
</comment>
<organism evidence="10 11">
    <name type="scientific">Dreissena polymorpha</name>
    <name type="common">Zebra mussel</name>
    <name type="synonym">Mytilus polymorpha</name>
    <dbReference type="NCBI Taxonomy" id="45954"/>
    <lineage>
        <taxon>Eukaryota</taxon>
        <taxon>Metazoa</taxon>
        <taxon>Spiralia</taxon>
        <taxon>Lophotrochozoa</taxon>
        <taxon>Mollusca</taxon>
        <taxon>Bivalvia</taxon>
        <taxon>Autobranchia</taxon>
        <taxon>Heteroconchia</taxon>
        <taxon>Euheterodonta</taxon>
        <taxon>Imparidentia</taxon>
        <taxon>Neoheterodontei</taxon>
        <taxon>Myida</taxon>
        <taxon>Dreissenoidea</taxon>
        <taxon>Dreissenidae</taxon>
        <taxon>Dreissena</taxon>
    </lineage>
</organism>
<dbReference type="Pfam" id="PF06702">
    <property type="entry name" value="Fam20C"/>
    <property type="match status" value="1"/>
</dbReference>
<evidence type="ECO:0000313" key="11">
    <source>
        <dbReference type="Proteomes" id="UP000828390"/>
    </source>
</evidence>
<feature type="domain" description="FAM20 C-terminal" evidence="9">
    <location>
        <begin position="18"/>
        <end position="133"/>
    </location>
</feature>
<evidence type="ECO:0000259" key="9">
    <source>
        <dbReference type="Pfam" id="PF06702"/>
    </source>
</evidence>
<comment type="similarity">
    <text evidence="2">Belongs to the FAM20 family.</text>
</comment>
<comment type="subcellular location">
    <subcellularLocation>
        <location evidence="1">Golgi apparatus</location>
    </subcellularLocation>
</comment>